<reference evidence="3" key="3">
    <citation type="submission" date="2025-09" db="UniProtKB">
        <authorList>
            <consortium name="Ensembl"/>
        </authorList>
    </citation>
    <scope>IDENTIFICATION</scope>
</reference>
<evidence type="ECO:0000259" key="2">
    <source>
        <dbReference type="Pfam" id="PF00755"/>
    </source>
</evidence>
<sequence>MIERCICLVCLDAPGGMELSDTNRALQLLHGGGCSKNGANRWYDKSLFSESPSLSPGRFNTPPSLRSRKAQHLTEGKS</sequence>
<evidence type="ECO:0000313" key="3">
    <source>
        <dbReference type="Ensembl" id="ENSAMEP00000043089.1"/>
    </source>
</evidence>
<feature type="domain" description="Choline/carnitine acyltransferase" evidence="2">
    <location>
        <begin position="1"/>
        <end position="47"/>
    </location>
</feature>
<dbReference type="InterPro" id="IPR042231">
    <property type="entry name" value="Cho/carn_acyl_trans_2"/>
</dbReference>
<protein>
    <recommendedName>
        <fullName evidence="2">Choline/carnitine acyltransferase domain-containing protein</fullName>
    </recommendedName>
</protein>
<reference evidence="3" key="2">
    <citation type="submission" date="2025-08" db="UniProtKB">
        <authorList>
            <consortium name="Ensembl"/>
        </authorList>
    </citation>
    <scope>IDENTIFICATION</scope>
</reference>
<proteinExistence type="predicted"/>
<dbReference type="Pfam" id="PF00755">
    <property type="entry name" value="Carn_acyltransf"/>
    <property type="match status" value="1"/>
</dbReference>
<dbReference type="InterPro" id="IPR039551">
    <property type="entry name" value="Cho/carn_acyl_trans"/>
</dbReference>
<feature type="region of interest" description="Disordered" evidence="1">
    <location>
        <begin position="51"/>
        <end position="78"/>
    </location>
</feature>
<organism evidence="3 4">
    <name type="scientific">Ailuropoda melanoleuca</name>
    <name type="common">Giant panda</name>
    <dbReference type="NCBI Taxonomy" id="9646"/>
    <lineage>
        <taxon>Eukaryota</taxon>
        <taxon>Metazoa</taxon>
        <taxon>Chordata</taxon>
        <taxon>Craniata</taxon>
        <taxon>Vertebrata</taxon>
        <taxon>Euteleostomi</taxon>
        <taxon>Mammalia</taxon>
        <taxon>Eutheria</taxon>
        <taxon>Laurasiatheria</taxon>
        <taxon>Carnivora</taxon>
        <taxon>Caniformia</taxon>
        <taxon>Ursidae</taxon>
        <taxon>Ailuropoda</taxon>
    </lineage>
</organism>
<reference evidence="3 4" key="1">
    <citation type="journal article" date="2010" name="Nature">
        <title>The sequence and de novo assembly of the giant panda genome.</title>
        <authorList>
            <person name="Li R."/>
            <person name="Fan W."/>
            <person name="Tian G."/>
            <person name="Zhu H."/>
            <person name="He L."/>
            <person name="Cai J."/>
            <person name="Huang Q."/>
            <person name="Cai Q."/>
            <person name="Li B."/>
            <person name="Bai Y."/>
            <person name="Zhang Z."/>
            <person name="Zhang Y."/>
            <person name="Wang W."/>
            <person name="Li J."/>
            <person name="Wei F."/>
            <person name="Li H."/>
            <person name="Jian M."/>
            <person name="Li J."/>
            <person name="Zhang Z."/>
            <person name="Nielsen R."/>
            <person name="Li D."/>
            <person name="Gu W."/>
            <person name="Yang Z."/>
            <person name="Xuan Z."/>
            <person name="Ryder O.A."/>
            <person name="Leung F.C."/>
            <person name="Zhou Y."/>
            <person name="Cao J."/>
            <person name="Sun X."/>
            <person name="Fu Y."/>
            <person name="Fang X."/>
            <person name="Guo X."/>
            <person name="Wang B."/>
            <person name="Hou R."/>
            <person name="Shen F."/>
            <person name="Mu B."/>
            <person name="Ni P."/>
            <person name="Lin R."/>
            <person name="Qian W."/>
            <person name="Wang G."/>
            <person name="Yu C."/>
            <person name="Nie W."/>
            <person name="Wang J."/>
            <person name="Wu Z."/>
            <person name="Liang H."/>
            <person name="Min J."/>
            <person name="Wu Q."/>
            <person name="Cheng S."/>
            <person name="Ruan J."/>
            <person name="Wang M."/>
            <person name="Shi Z."/>
            <person name="Wen M."/>
            <person name="Liu B."/>
            <person name="Ren X."/>
            <person name="Zheng H."/>
            <person name="Dong D."/>
            <person name="Cook K."/>
            <person name="Shan G."/>
            <person name="Zhang H."/>
            <person name="Kosiol C."/>
            <person name="Xie X."/>
            <person name="Lu Z."/>
            <person name="Zheng H."/>
            <person name="Li Y."/>
            <person name="Steiner C.C."/>
            <person name="Lam T.T."/>
            <person name="Lin S."/>
            <person name="Zhang Q."/>
            <person name="Li G."/>
            <person name="Tian J."/>
            <person name="Gong T."/>
            <person name="Liu H."/>
            <person name="Zhang D."/>
            <person name="Fang L."/>
            <person name="Ye C."/>
            <person name="Zhang J."/>
            <person name="Hu W."/>
            <person name="Xu A."/>
            <person name="Ren Y."/>
            <person name="Zhang G."/>
            <person name="Bruford M.W."/>
            <person name="Li Q."/>
            <person name="Ma L."/>
            <person name="Guo Y."/>
            <person name="An N."/>
            <person name="Hu Y."/>
            <person name="Zheng Y."/>
            <person name="Shi Y."/>
            <person name="Li Z."/>
            <person name="Liu Q."/>
            <person name="Chen Y."/>
            <person name="Zhao J."/>
            <person name="Qu N."/>
            <person name="Zhao S."/>
            <person name="Tian F."/>
            <person name="Wang X."/>
            <person name="Wang H."/>
            <person name="Xu L."/>
            <person name="Liu X."/>
            <person name="Vinar T."/>
            <person name="Wang Y."/>
            <person name="Lam T.W."/>
            <person name="Yiu S.M."/>
            <person name="Liu S."/>
            <person name="Zhang H."/>
            <person name="Li D."/>
            <person name="Huang Y."/>
            <person name="Wang X."/>
            <person name="Yang G."/>
            <person name="Jiang Z."/>
            <person name="Wang J."/>
            <person name="Qin N."/>
            <person name="Li L."/>
            <person name="Li J."/>
            <person name="Bolund L."/>
            <person name="Kristiansen K."/>
            <person name="Wong G.K."/>
            <person name="Olson M."/>
            <person name="Zhang X."/>
            <person name="Li S."/>
            <person name="Yang H."/>
            <person name="Wang J."/>
            <person name="Wang J."/>
        </authorList>
    </citation>
    <scope>NUCLEOTIDE SEQUENCE [LARGE SCALE GENOMIC DNA]</scope>
</reference>
<keyword evidence="4" id="KW-1185">Reference proteome</keyword>
<dbReference type="AlphaFoldDB" id="A0A7N5KNH2"/>
<name>A0A7N5KNH2_AILME</name>
<accession>A0A7N5KNH2</accession>
<dbReference type="Gene3D" id="3.30.559.70">
    <property type="entry name" value="Choline/Carnitine o-acyltransferase, domain 2"/>
    <property type="match status" value="1"/>
</dbReference>
<evidence type="ECO:0000313" key="4">
    <source>
        <dbReference type="Proteomes" id="UP000008912"/>
    </source>
</evidence>
<dbReference type="InParanoid" id="A0A7N5KNH2"/>
<dbReference type="Proteomes" id="UP000008912">
    <property type="component" value="Unassembled WGS sequence"/>
</dbReference>
<evidence type="ECO:0000256" key="1">
    <source>
        <dbReference type="SAM" id="MobiDB-lite"/>
    </source>
</evidence>
<dbReference type="GeneTree" id="ENSGT00990000210552"/>
<dbReference type="SUPFAM" id="SSF52777">
    <property type="entry name" value="CoA-dependent acyltransferases"/>
    <property type="match status" value="1"/>
</dbReference>
<dbReference type="Ensembl" id="ENSAMET00000034916.1">
    <property type="protein sequence ID" value="ENSAMEP00000043089.1"/>
    <property type="gene ID" value="ENSAMEG00000030743.1"/>
</dbReference>